<comment type="caution">
    <text evidence="1">The sequence shown here is derived from an EMBL/GenBank/DDBJ whole genome shotgun (WGS) entry which is preliminary data.</text>
</comment>
<sequence>MYWNKKMFVSILISKHVPVMICNLTKNYHISYILKNEANFSKNLIELMLKTIKGEKLNKTKKIQWYLKFRITINK</sequence>
<proteinExistence type="predicted"/>
<name>A0A3M7P9T8_BRAPC</name>
<gene>
    <name evidence="1" type="ORF">BpHYR1_003855</name>
</gene>
<protein>
    <submittedName>
        <fullName evidence="1">Uncharacterized protein</fullName>
    </submittedName>
</protein>
<dbReference type="AlphaFoldDB" id="A0A3M7P9T8"/>
<dbReference type="Proteomes" id="UP000276133">
    <property type="component" value="Unassembled WGS sequence"/>
</dbReference>
<reference evidence="1 2" key="1">
    <citation type="journal article" date="2018" name="Sci. Rep.">
        <title>Genomic signatures of local adaptation to the degree of environmental predictability in rotifers.</title>
        <authorList>
            <person name="Franch-Gras L."/>
            <person name="Hahn C."/>
            <person name="Garcia-Roger E.M."/>
            <person name="Carmona M.J."/>
            <person name="Serra M."/>
            <person name="Gomez A."/>
        </authorList>
    </citation>
    <scope>NUCLEOTIDE SEQUENCE [LARGE SCALE GENOMIC DNA]</scope>
    <source>
        <strain evidence="1">HYR1</strain>
    </source>
</reference>
<dbReference type="EMBL" id="REGN01012329">
    <property type="protein sequence ID" value="RMZ95851.1"/>
    <property type="molecule type" value="Genomic_DNA"/>
</dbReference>
<accession>A0A3M7P9T8</accession>
<keyword evidence="2" id="KW-1185">Reference proteome</keyword>
<evidence type="ECO:0000313" key="1">
    <source>
        <dbReference type="EMBL" id="RMZ95851.1"/>
    </source>
</evidence>
<evidence type="ECO:0000313" key="2">
    <source>
        <dbReference type="Proteomes" id="UP000276133"/>
    </source>
</evidence>
<organism evidence="1 2">
    <name type="scientific">Brachionus plicatilis</name>
    <name type="common">Marine rotifer</name>
    <name type="synonym">Brachionus muelleri</name>
    <dbReference type="NCBI Taxonomy" id="10195"/>
    <lineage>
        <taxon>Eukaryota</taxon>
        <taxon>Metazoa</taxon>
        <taxon>Spiralia</taxon>
        <taxon>Gnathifera</taxon>
        <taxon>Rotifera</taxon>
        <taxon>Eurotatoria</taxon>
        <taxon>Monogononta</taxon>
        <taxon>Pseudotrocha</taxon>
        <taxon>Ploima</taxon>
        <taxon>Brachionidae</taxon>
        <taxon>Brachionus</taxon>
    </lineage>
</organism>